<dbReference type="Proteomes" id="UP000317550">
    <property type="component" value="Chromosome"/>
</dbReference>
<gene>
    <name evidence="1" type="ORF">FNU76_05725</name>
</gene>
<dbReference type="OrthoDB" id="9256195at2"/>
<sequence length="132" mass="15306">MRKKWLLLIYSLSLSKARQRVSWLENALGKAQSISDDDSRNEPGTYAELFAGECGEWLTRLYFELMEGMHGLPYSQCSDRIEALAFLQEIVATAMWKYGLPVSVELEAFAREFDRLDVPDERFRLYEKAQEA</sequence>
<dbReference type="RefSeq" id="WP_143856812.1">
    <property type="nucleotide sequence ID" value="NZ_CP041730.1"/>
</dbReference>
<dbReference type="AlphaFoldDB" id="A0A516SCK7"/>
<organism evidence="1 2">
    <name type="scientific">Chitinimonas arctica</name>
    <dbReference type="NCBI Taxonomy" id="2594795"/>
    <lineage>
        <taxon>Bacteria</taxon>
        <taxon>Pseudomonadati</taxon>
        <taxon>Pseudomonadota</taxon>
        <taxon>Betaproteobacteria</taxon>
        <taxon>Neisseriales</taxon>
        <taxon>Chitinibacteraceae</taxon>
        <taxon>Chitinimonas</taxon>
    </lineage>
</organism>
<proteinExistence type="predicted"/>
<evidence type="ECO:0000313" key="2">
    <source>
        <dbReference type="Proteomes" id="UP000317550"/>
    </source>
</evidence>
<protein>
    <submittedName>
        <fullName evidence="1">Uncharacterized protein</fullName>
    </submittedName>
</protein>
<name>A0A516SCK7_9NEIS</name>
<evidence type="ECO:0000313" key="1">
    <source>
        <dbReference type="EMBL" id="QDQ25889.1"/>
    </source>
</evidence>
<dbReference type="EMBL" id="CP041730">
    <property type="protein sequence ID" value="QDQ25889.1"/>
    <property type="molecule type" value="Genomic_DNA"/>
</dbReference>
<keyword evidence="2" id="KW-1185">Reference proteome</keyword>
<reference evidence="2" key="1">
    <citation type="submission" date="2019-07" db="EMBL/GenBank/DDBJ databases">
        <title>Chitinimonas sp. nov., isolated from Ny-Alesund, arctica soil.</title>
        <authorList>
            <person name="Xu Q."/>
            <person name="Peng F."/>
        </authorList>
    </citation>
    <scope>NUCLEOTIDE SEQUENCE [LARGE SCALE GENOMIC DNA]</scope>
    <source>
        <strain evidence="2">R3-44</strain>
    </source>
</reference>
<dbReference type="KEGG" id="cari:FNU76_05725"/>
<accession>A0A516SCK7</accession>